<comment type="caution">
    <text evidence="2">The sequence shown here is derived from an EMBL/GenBank/DDBJ whole genome shotgun (WGS) entry which is preliminary data.</text>
</comment>
<name>A0A139SW70_9GAMM</name>
<dbReference type="Proteomes" id="UP000072660">
    <property type="component" value="Unassembled WGS sequence"/>
</dbReference>
<gene>
    <name evidence="2" type="ORF">AXE65_11585</name>
</gene>
<keyword evidence="1" id="KW-0732">Signal</keyword>
<accession>A0A139SW70</accession>
<dbReference type="AlphaFoldDB" id="A0A139SW70"/>
<reference evidence="2 3" key="1">
    <citation type="submission" date="2016-02" db="EMBL/GenBank/DDBJ databases">
        <authorList>
            <person name="Wen L."/>
            <person name="He K."/>
            <person name="Yang H."/>
        </authorList>
    </citation>
    <scope>NUCLEOTIDE SEQUENCE [LARGE SCALE GENOMIC DNA]</scope>
    <source>
        <strain evidence="2 3">CV58</strain>
    </source>
</reference>
<sequence length="235" mass="26106">MNLFTSKCLRRGTRSTAAALTLLTAAVSTTQAAPPENYGISYTWLEGGWSRHNDRANNGNYDLDGGYLRGSFALGDNFYLIGSYSRNQDTASTTDGIITVKLKTAIAQGELGLGVHVPMAERLDFIGELVGMYFDYDYKMHVNGQKVDFKYDDHDYAGKALVGLRAKPFDMLDIWGKVGYFKIQDADNSTFPVRKSPLGNIGVQLQLTPNFGLVGEADFYKKDLRYYRAGVRVSF</sequence>
<dbReference type="OrthoDB" id="6048657at2"/>
<evidence type="ECO:0000313" key="2">
    <source>
        <dbReference type="EMBL" id="KXU38876.1"/>
    </source>
</evidence>
<evidence type="ECO:0000256" key="1">
    <source>
        <dbReference type="SAM" id="SignalP"/>
    </source>
</evidence>
<proteinExistence type="predicted"/>
<organism evidence="2 3">
    <name type="scientific">Ventosimonas gracilis</name>
    <dbReference type="NCBI Taxonomy" id="1680762"/>
    <lineage>
        <taxon>Bacteria</taxon>
        <taxon>Pseudomonadati</taxon>
        <taxon>Pseudomonadota</taxon>
        <taxon>Gammaproteobacteria</taxon>
        <taxon>Pseudomonadales</taxon>
        <taxon>Ventosimonadaceae</taxon>
        <taxon>Ventosimonas</taxon>
    </lineage>
</organism>
<feature type="signal peptide" evidence="1">
    <location>
        <begin position="1"/>
        <end position="32"/>
    </location>
</feature>
<dbReference type="RefSeq" id="WP_068388199.1">
    <property type="nucleotide sequence ID" value="NZ_LSZO01000062.1"/>
</dbReference>
<feature type="chain" id="PRO_5007299526" description="Outer membrane protein beta-barrel domain-containing protein" evidence="1">
    <location>
        <begin position="33"/>
        <end position="235"/>
    </location>
</feature>
<protein>
    <recommendedName>
        <fullName evidence="4">Outer membrane protein beta-barrel domain-containing protein</fullName>
    </recommendedName>
</protein>
<dbReference type="EMBL" id="LSZO01000062">
    <property type="protein sequence ID" value="KXU38876.1"/>
    <property type="molecule type" value="Genomic_DNA"/>
</dbReference>
<keyword evidence="3" id="KW-1185">Reference proteome</keyword>
<evidence type="ECO:0000313" key="3">
    <source>
        <dbReference type="Proteomes" id="UP000072660"/>
    </source>
</evidence>
<evidence type="ECO:0008006" key="4">
    <source>
        <dbReference type="Google" id="ProtNLM"/>
    </source>
</evidence>